<dbReference type="InterPro" id="IPR025714">
    <property type="entry name" value="Methyltranfer_dom"/>
</dbReference>
<reference evidence="2 3" key="1">
    <citation type="submission" date="2020-07" db="EMBL/GenBank/DDBJ databases">
        <title>Thermoactinomyces phylogeny.</title>
        <authorList>
            <person name="Dunlap C."/>
        </authorList>
    </citation>
    <scope>NUCLEOTIDE SEQUENCE [LARGE SCALE GENOMIC DNA]</scope>
    <source>
        <strain evidence="2 3">AMNI-1</strain>
    </source>
</reference>
<dbReference type="Pfam" id="PF13847">
    <property type="entry name" value="Methyltransf_31"/>
    <property type="match status" value="1"/>
</dbReference>
<dbReference type="GO" id="GO:0008168">
    <property type="term" value="F:methyltransferase activity"/>
    <property type="evidence" value="ECO:0007669"/>
    <property type="project" value="UniProtKB-KW"/>
</dbReference>
<dbReference type="Gene3D" id="3.40.50.150">
    <property type="entry name" value="Vaccinia Virus protein VP39"/>
    <property type="match status" value="1"/>
</dbReference>
<gene>
    <name evidence="2" type="ORF">H2C83_09980</name>
</gene>
<dbReference type="Proteomes" id="UP000538292">
    <property type="component" value="Unassembled WGS sequence"/>
</dbReference>
<dbReference type="RefSeq" id="WP_181740374.1">
    <property type="nucleotide sequence ID" value="NZ_JACEOL010000033.1"/>
</dbReference>
<evidence type="ECO:0000259" key="1">
    <source>
        <dbReference type="Pfam" id="PF13847"/>
    </source>
</evidence>
<sequence>MYDLLVSKQPDVVSMLGKIRPWRGLDVIDLRAGTGRLACQLALEAHFVIALDQSSAMLEVATEKLEKMGLDNWNGRGYGGASSRKRL</sequence>
<protein>
    <submittedName>
        <fullName evidence="2">Methyltransferase domain-containing protein</fullName>
    </submittedName>
</protein>
<feature type="domain" description="Methyltransferase" evidence="1">
    <location>
        <begin position="24"/>
        <end position="72"/>
    </location>
</feature>
<proteinExistence type="predicted"/>
<keyword evidence="2" id="KW-0489">Methyltransferase</keyword>
<evidence type="ECO:0000313" key="3">
    <source>
        <dbReference type="Proteomes" id="UP000538292"/>
    </source>
</evidence>
<comment type="caution">
    <text evidence="2">The sequence shown here is derived from an EMBL/GenBank/DDBJ whole genome shotgun (WGS) entry which is preliminary data.</text>
</comment>
<accession>A0A7W1XSX6</accession>
<dbReference type="InterPro" id="IPR029063">
    <property type="entry name" value="SAM-dependent_MTases_sf"/>
</dbReference>
<dbReference type="SUPFAM" id="SSF53335">
    <property type="entry name" value="S-adenosyl-L-methionine-dependent methyltransferases"/>
    <property type="match status" value="1"/>
</dbReference>
<dbReference type="GO" id="GO:0032259">
    <property type="term" value="P:methylation"/>
    <property type="evidence" value="ECO:0007669"/>
    <property type="project" value="UniProtKB-KW"/>
</dbReference>
<keyword evidence="2" id="KW-0808">Transferase</keyword>
<name>A0A7W1XSX6_9BACL</name>
<keyword evidence="3" id="KW-1185">Reference proteome</keyword>
<evidence type="ECO:0000313" key="2">
    <source>
        <dbReference type="EMBL" id="MBA4602634.1"/>
    </source>
</evidence>
<dbReference type="EMBL" id="JACEOL010000033">
    <property type="protein sequence ID" value="MBA4602634.1"/>
    <property type="molecule type" value="Genomic_DNA"/>
</dbReference>
<organism evidence="2 3">
    <name type="scientific">Thermoactinomyces mirandus</name>
    <dbReference type="NCBI Taxonomy" id="2756294"/>
    <lineage>
        <taxon>Bacteria</taxon>
        <taxon>Bacillati</taxon>
        <taxon>Bacillota</taxon>
        <taxon>Bacilli</taxon>
        <taxon>Bacillales</taxon>
        <taxon>Thermoactinomycetaceae</taxon>
        <taxon>Thermoactinomyces</taxon>
    </lineage>
</organism>
<dbReference type="AlphaFoldDB" id="A0A7W1XSX6"/>